<comment type="caution">
    <text evidence="1">The sequence shown here is derived from an EMBL/GenBank/DDBJ whole genome shotgun (WGS) entry which is preliminary data.</text>
</comment>
<reference evidence="1 2" key="1">
    <citation type="submission" date="2024-08" db="EMBL/GenBank/DDBJ databases">
        <title>Whole-genome sequencing of halo(alkali)philic microorganisms from hypersaline lakes.</title>
        <authorList>
            <person name="Sorokin D.Y."/>
            <person name="Merkel A.Y."/>
            <person name="Messina E."/>
            <person name="Yakimov M."/>
        </authorList>
    </citation>
    <scope>NUCLEOTIDE SEQUENCE [LARGE SCALE GENOMIC DNA]</scope>
    <source>
        <strain evidence="1 2">AB-hyl4</strain>
    </source>
</reference>
<evidence type="ECO:0000313" key="1">
    <source>
        <dbReference type="EMBL" id="MFA9480266.1"/>
    </source>
</evidence>
<evidence type="ECO:0000313" key="2">
    <source>
        <dbReference type="Proteomes" id="UP001575105"/>
    </source>
</evidence>
<keyword evidence="2" id="KW-1185">Reference proteome</keyword>
<protein>
    <submittedName>
        <fullName evidence="1">Uncharacterized protein</fullName>
    </submittedName>
</protein>
<gene>
    <name evidence="1" type="ORF">ACERK3_18490</name>
</gene>
<dbReference type="RefSeq" id="WP_425347187.1">
    <property type="nucleotide sequence ID" value="NZ_JBGUBD010000018.1"/>
</dbReference>
<dbReference type="EMBL" id="JBGUBD010000018">
    <property type="protein sequence ID" value="MFA9480266.1"/>
    <property type="molecule type" value="Genomic_DNA"/>
</dbReference>
<dbReference type="Proteomes" id="UP001575105">
    <property type="component" value="Unassembled WGS sequence"/>
</dbReference>
<accession>A0ABV4UBK9</accession>
<organism evidence="1 2">
    <name type="scientific">Natronomicrosphaera hydrolytica</name>
    <dbReference type="NCBI Taxonomy" id="3242702"/>
    <lineage>
        <taxon>Bacteria</taxon>
        <taxon>Pseudomonadati</taxon>
        <taxon>Planctomycetota</taxon>
        <taxon>Phycisphaerae</taxon>
        <taxon>Phycisphaerales</taxon>
        <taxon>Phycisphaeraceae</taxon>
        <taxon>Natronomicrosphaera</taxon>
    </lineage>
</organism>
<sequence length="99" mass="11053">MTHEGETWTFLVDDAMADRIVLASDCDGGAYRWIPMDCVHGRRWQATLVLPPGRHRMRYYRFIGQTCINAGSTGLVSRRISGQTQAVQVEAHEVGLTCG</sequence>
<name>A0ABV4UBK9_9BACT</name>
<proteinExistence type="predicted"/>